<evidence type="ECO:0000313" key="3">
    <source>
        <dbReference type="EMBL" id="CAH1109641.1"/>
    </source>
</evidence>
<keyword evidence="1" id="KW-0378">Hydrolase</keyword>
<dbReference type="InterPro" id="IPR029058">
    <property type="entry name" value="AB_hydrolase_fold"/>
</dbReference>
<dbReference type="GO" id="GO:0004061">
    <property type="term" value="F:arylformamidase activity"/>
    <property type="evidence" value="ECO:0007669"/>
    <property type="project" value="TreeGrafter"/>
</dbReference>
<dbReference type="EMBL" id="OV651816">
    <property type="protein sequence ID" value="CAH1109641.1"/>
    <property type="molecule type" value="Genomic_DNA"/>
</dbReference>
<dbReference type="SUPFAM" id="SSF53474">
    <property type="entry name" value="alpha/beta-Hydrolases"/>
    <property type="match status" value="1"/>
</dbReference>
<evidence type="ECO:0000259" key="2">
    <source>
        <dbReference type="Pfam" id="PF07859"/>
    </source>
</evidence>
<evidence type="ECO:0000256" key="1">
    <source>
        <dbReference type="ARBA" id="ARBA00022801"/>
    </source>
</evidence>
<dbReference type="InterPro" id="IPR050300">
    <property type="entry name" value="GDXG_lipolytic_enzyme"/>
</dbReference>
<dbReference type="InterPro" id="IPR013094">
    <property type="entry name" value="AB_hydrolase_3"/>
</dbReference>
<dbReference type="Gene3D" id="3.40.50.1820">
    <property type="entry name" value="alpha/beta hydrolase"/>
    <property type="match status" value="1"/>
</dbReference>
<accession>A0A9P0GG74</accession>
<name>A0A9P0GG74_9CUCU</name>
<evidence type="ECO:0000313" key="4">
    <source>
        <dbReference type="Proteomes" id="UP001153636"/>
    </source>
</evidence>
<dbReference type="PANTHER" id="PTHR48081">
    <property type="entry name" value="AB HYDROLASE SUPERFAMILY PROTEIN C4A8.06C"/>
    <property type="match status" value="1"/>
</dbReference>
<protein>
    <recommendedName>
        <fullName evidence="2">Alpha/beta hydrolase fold-3 domain-containing protein</fullName>
    </recommendedName>
</protein>
<gene>
    <name evidence="3" type="ORF">PSYICH_LOCUS10117</name>
</gene>
<dbReference type="PANTHER" id="PTHR48081:SF33">
    <property type="entry name" value="KYNURENINE FORMAMIDASE"/>
    <property type="match status" value="1"/>
</dbReference>
<reference evidence="3" key="1">
    <citation type="submission" date="2022-01" db="EMBL/GenBank/DDBJ databases">
        <authorList>
            <person name="King R."/>
        </authorList>
    </citation>
    <scope>NUCLEOTIDE SEQUENCE</scope>
</reference>
<dbReference type="Proteomes" id="UP001153636">
    <property type="component" value="Chromosome 4"/>
</dbReference>
<organism evidence="3 4">
    <name type="scientific">Psylliodes chrysocephalus</name>
    <dbReference type="NCBI Taxonomy" id="3402493"/>
    <lineage>
        <taxon>Eukaryota</taxon>
        <taxon>Metazoa</taxon>
        <taxon>Ecdysozoa</taxon>
        <taxon>Arthropoda</taxon>
        <taxon>Hexapoda</taxon>
        <taxon>Insecta</taxon>
        <taxon>Pterygota</taxon>
        <taxon>Neoptera</taxon>
        <taxon>Endopterygota</taxon>
        <taxon>Coleoptera</taxon>
        <taxon>Polyphaga</taxon>
        <taxon>Cucujiformia</taxon>
        <taxon>Chrysomeloidea</taxon>
        <taxon>Chrysomelidae</taxon>
        <taxon>Galerucinae</taxon>
        <taxon>Alticini</taxon>
        <taxon>Psylliodes</taxon>
    </lineage>
</organism>
<dbReference type="AlphaFoldDB" id="A0A9P0GG74"/>
<sequence>MSYESNLDIEFSPSQWSKRRQGIERCKEHIELIENYSQIVRQSIPCKLNIPYGAGKRELIDIFGINLPEESPVFIHVHGGYWQETSVRHDNNSFIAKNLYLHKIKSVFIGYELCPNVSLTILIENIKKALKMCLTLVDINKISGIHLSGHSAGAQIVAILFTDFIPNNLLEKQRQLFKSAFLITGLYDLVPLLETSYNNLLKLDKESAINLSPLHQNLKFGECKILIVVAENDSPRFIEQGHRMYQYVKEIGFQSKFVLQKNVDHYDIIEDLYNDKNDLINLIIDICLKNI</sequence>
<proteinExistence type="predicted"/>
<dbReference type="OrthoDB" id="433474at2759"/>
<keyword evidence="4" id="KW-1185">Reference proteome</keyword>
<dbReference type="Pfam" id="PF07859">
    <property type="entry name" value="Abhydrolase_3"/>
    <property type="match status" value="1"/>
</dbReference>
<feature type="domain" description="Alpha/beta hydrolase fold-3" evidence="2">
    <location>
        <begin position="75"/>
        <end position="265"/>
    </location>
</feature>